<dbReference type="PANTHER" id="PTHR43000">
    <property type="entry name" value="DTDP-D-GLUCOSE 4,6-DEHYDRATASE-RELATED"/>
    <property type="match status" value="1"/>
</dbReference>
<dbReference type="SUPFAM" id="SSF51735">
    <property type="entry name" value="NAD(P)-binding Rossmann-fold domains"/>
    <property type="match status" value="1"/>
</dbReference>
<organism evidence="3 4">
    <name type="scientific">Dissulfuribacter thermophilus</name>
    <dbReference type="NCBI Taxonomy" id="1156395"/>
    <lineage>
        <taxon>Bacteria</taxon>
        <taxon>Pseudomonadati</taxon>
        <taxon>Thermodesulfobacteriota</taxon>
        <taxon>Dissulfuribacteria</taxon>
        <taxon>Dissulfuribacterales</taxon>
        <taxon>Dissulfuribacteraceae</taxon>
        <taxon>Dissulfuribacter</taxon>
    </lineage>
</organism>
<evidence type="ECO:0000313" key="4">
    <source>
        <dbReference type="Proteomes" id="UP000093080"/>
    </source>
</evidence>
<dbReference type="Proteomes" id="UP000093080">
    <property type="component" value="Unassembled WGS sequence"/>
</dbReference>
<proteinExistence type="inferred from homology"/>
<evidence type="ECO:0000259" key="2">
    <source>
        <dbReference type="Pfam" id="PF01370"/>
    </source>
</evidence>
<dbReference type="RefSeq" id="WP_067619683.1">
    <property type="nucleotide sequence ID" value="NZ_MAGO01000010.1"/>
</dbReference>
<dbReference type="EMBL" id="MAGO01000010">
    <property type="protein sequence ID" value="OCC14677.1"/>
    <property type="molecule type" value="Genomic_DNA"/>
</dbReference>
<dbReference type="AlphaFoldDB" id="A0A1B9F405"/>
<dbReference type="PATRIC" id="fig|1156395.6.peg.2011"/>
<dbReference type="Gene3D" id="3.90.25.10">
    <property type="entry name" value="UDP-galactose 4-epimerase, domain 1"/>
    <property type="match status" value="1"/>
</dbReference>
<gene>
    <name evidence="3" type="ORF">DBT_1992</name>
</gene>
<dbReference type="STRING" id="1156395.DBT_1992"/>
<sequence>MRVLILGGDGYLGWPTAMHLSARGHQVTVVDNYLRRRLAMEEDVEPLYEVPNLYERCRIWYTVSGYKIKSYIGDVIDWNFINEVFETFAPEAVIHYAEQPSAPYSMMNHRAASLTLMNNLQSTLNVAWAVHKNVPDCHIIKLGTMGEYGTPNIDIEEGWIEIEHKGRKDRFLFPRQASSLYHTTKIQDTDLLWFYVRTWGLRVTDLMQGPVYGLSTPETELDDRLATFFNYDELFGTVVNRFITQAVAGYPLTVYGKGGQTRGYLNIRDTLACVELAMLHPARSGELRVFNQITETFTVNELAEKVARIGKERGHNVVIKNVENPRVEQEEHYYNPTYTGLKDLGLKPHYLTEEVLHGMFEKVEKYAGNIQKHKIFRGVKWG</sequence>
<feature type="domain" description="NAD-dependent epimerase/dehydratase" evidence="2">
    <location>
        <begin position="3"/>
        <end position="291"/>
    </location>
</feature>
<evidence type="ECO:0000313" key="3">
    <source>
        <dbReference type="EMBL" id="OCC14677.1"/>
    </source>
</evidence>
<keyword evidence="4" id="KW-1185">Reference proteome</keyword>
<comment type="caution">
    <text evidence="3">The sequence shown here is derived from an EMBL/GenBank/DDBJ whole genome shotgun (WGS) entry which is preliminary data.</text>
</comment>
<comment type="similarity">
    <text evidence="1">Belongs to the NAD(P)-dependent epimerase/dehydratase family.</text>
</comment>
<dbReference type="Pfam" id="PF01370">
    <property type="entry name" value="Epimerase"/>
    <property type="match status" value="1"/>
</dbReference>
<dbReference type="InterPro" id="IPR036291">
    <property type="entry name" value="NAD(P)-bd_dom_sf"/>
</dbReference>
<dbReference type="Gene3D" id="3.40.50.720">
    <property type="entry name" value="NAD(P)-binding Rossmann-like Domain"/>
    <property type="match status" value="1"/>
</dbReference>
<accession>A0A1B9F405</accession>
<name>A0A1B9F405_9BACT</name>
<dbReference type="OrthoDB" id="9771073at2"/>
<reference evidence="3 4" key="1">
    <citation type="submission" date="2016-06" db="EMBL/GenBank/DDBJ databases">
        <title>Respiratory ammonification of nitrate coupled to the oxidation of elemental sulfur in deep-sea autotrophic thermophilic bacteria.</title>
        <authorList>
            <person name="Slobodkina G.B."/>
            <person name="Mardanov A.V."/>
            <person name="Ravin N.V."/>
            <person name="Frolova A.A."/>
            <person name="Viryasiv M.B."/>
            <person name="Chernyh N.A."/>
            <person name="Bonch-Osmolovskaya E.A."/>
            <person name="Slobodkin A.I."/>
        </authorList>
    </citation>
    <scope>NUCLEOTIDE SEQUENCE [LARGE SCALE GENOMIC DNA]</scope>
    <source>
        <strain evidence="3 4">S69</strain>
    </source>
</reference>
<evidence type="ECO:0000256" key="1">
    <source>
        <dbReference type="ARBA" id="ARBA00007637"/>
    </source>
</evidence>
<dbReference type="InterPro" id="IPR001509">
    <property type="entry name" value="Epimerase_deHydtase"/>
</dbReference>
<protein>
    <submittedName>
        <fullName evidence="3">UDP-sulfoquinovose synthase</fullName>
    </submittedName>
</protein>